<dbReference type="AlphaFoldDB" id="A0A3D8WTM5"/>
<gene>
    <name evidence="2" type="ORF">C3744_28790</name>
</gene>
<organism evidence="2 3">
    <name type="scientific">Priestia megaterium</name>
    <name type="common">Bacillus megaterium</name>
    <dbReference type="NCBI Taxonomy" id="1404"/>
    <lineage>
        <taxon>Bacteria</taxon>
        <taxon>Bacillati</taxon>
        <taxon>Bacillota</taxon>
        <taxon>Bacilli</taxon>
        <taxon>Bacillales</taxon>
        <taxon>Bacillaceae</taxon>
        <taxon>Priestia</taxon>
    </lineage>
</organism>
<name>A0A3D8WTM5_PRIMG</name>
<dbReference type="Proteomes" id="UP000256519">
    <property type="component" value="Unassembled WGS sequence"/>
</dbReference>
<feature type="transmembrane region" description="Helical" evidence="1">
    <location>
        <begin position="5"/>
        <end position="24"/>
    </location>
</feature>
<keyword evidence="1" id="KW-1133">Transmembrane helix</keyword>
<accession>A0A3D8WTM5</accession>
<protein>
    <recommendedName>
        <fullName evidence="4">DUF4367 domain-containing protein</fullName>
    </recommendedName>
</protein>
<sequence>MKKIWISICLFLIIIGAIFFIVLGNNSKKEININDIGEKLDTSNQDILIPPKYDVKSVYLHNDDFVSTWVEIIMSNRVEINIYTSDDLKNESSKYINKEKINNTNIKEYKTDSGKREYIFKQDKLIYLYKFSPSEKENINQYLKTNLD</sequence>
<evidence type="ECO:0000313" key="2">
    <source>
        <dbReference type="EMBL" id="RDZ06423.1"/>
    </source>
</evidence>
<comment type="caution">
    <text evidence="2">The sequence shown here is derived from an EMBL/GenBank/DDBJ whole genome shotgun (WGS) entry which is preliminary data.</text>
</comment>
<evidence type="ECO:0000256" key="1">
    <source>
        <dbReference type="SAM" id="Phobius"/>
    </source>
</evidence>
<keyword evidence="1" id="KW-0472">Membrane</keyword>
<evidence type="ECO:0000313" key="3">
    <source>
        <dbReference type="Proteomes" id="UP000256519"/>
    </source>
</evidence>
<proteinExistence type="predicted"/>
<reference evidence="2 3" key="1">
    <citation type="journal article" date="2018" name="Appl. Environ. Microbiol.">
        <title>Antimicrobial susceptibility testing and tentative epidemiological cut-off values of five Bacillus species relevant for use as animal feed additives or for plant protection.</title>
        <authorList>
            <person name="Agerso Y."/>
            <person name="Stuer-Lauridsen B."/>
            <person name="Bjerre K."/>
            <person name="Jensen M.G."/>
            <person name="Johansen E."/>
            <person name="Bennedsen M."/>
            <person name="Brockmann E."/>
            <person name="Nielsen B."/>
        </authorList>
    </citation>
    <scope>NUCLEOTIDE SEQUENCE [LARGE SCALE GENOMIC DNA]</scope>
    <source>
        <strain evidence="2 3">CHCC20162</strain>
    </source>
</reference>
<evidence type="ECO:0008006" key="4">
    <source>
        <dbReference type="Google" id="ProtNLM"/>
    </source>
</evidence>
<dbReference type="RefSeq" id="WP_116078820.1">
    <property type="nucleotide sequence ID" value="NZ_CP187631.1"/>
</dbReference>
<dbReference type="EMBL" id="PQWM01000067">
    <property type="protein sequence ID" value="RDZ06423.1"/>
    <property type="molecule type" value="Genomic_DNA"/>
</dbReference>
<keyword evidence="1" id="KW-0812">Transmembrane</keyword>